<dbReference type="SUPFAM" id="SSF82689">
    <property type="entry name" value="Mechanosensitive channel protein MscS (YggB), C-terminal domain"/>
    <property type="match status" value="1"/>
</dbReference>
<dbReference type="Pfam" id="PF21082">
    <property type="entry name" value="MS_channel_3rd"/>
    <property type="match status" value="1"/>
</dbReference>
<keyword evidence="14" id="KW-1185">Reference proteome</keyword>
<sequence length="787" mass="85556">MRMFDSRLTKSGTSRMGLAILTVLITLLVSPFASAQTIPGLTAPAETESTSEDPAAEQQPLEALLEVLRDDTARQELIEELEAQLQAPAEQPVPTIEDDVNTFGGRIADFTKSMTESAAESVDGFVDQIQQAPALFTALGDADYRVIGELTIDLALLVLVTYGVFFLARYLTENFRNVLKLRSARSGVLAALLATVFLLVSNLIMVVVAWAAGQIMAVTFLSTAGRIAFHHSLFLNAFLLVEVIHAFVRAILSPGRPQLRLVALPNEQAIALTRWARITVSILAFVQLLIVPVFDRYVSISAGEAISVVGYLIVLALLVNLTLRLRQPVGQWLLHLTSDDPGGVLHFIARFWHLPVLVYLIILFAVVVIWPEAVLLGMLAATGKIIIAIIIGAIVGTIISRIIMAGIRLPEGVSSKVPLLEQRLNSFVPRALTVLRILVVIIVAGYVLDAIGVFSVAGWLESELGGRITAAIITVAVILFVAFAIWLTVSSWVDYRLQPAAGHSVTSRERTLLILLRNAITVAIIVFTLMFCLAEIGINIAPLLASAGVIGLAIGFGAQKLVQDIITGIFMQLEGAIDVGDVVEIGGISGSVERLTIRSAGLRDLNGVYHLVPFSSVDTVSNYMRGFAYALCDMGVAYRENVDDVKQAMFDAYDLLMEDPDVAPNLVDRQPEWMGLDRFDDSAVILRLRIKTLPGQQWGVGRAYNAVLKRIFDERDIEIPFPHQTVYFGVDKAGKAPPMHVIEDGEAPGASGKTPPKRKRQRRATPSAQTPGLPDNDRDDDDGDAPR</sequence>
<dbReference type="SUPFAM" id="SSF82861">
    <property type="entry name" value="Mechanosensitive channel protein MscS (YggB), transmembrane region"/>
    <property type="match status" value="1"/>
</dbReference>
<evidence type="ECO:0000256" key="2">
    <source>
        <dbReference type="ARBA" id="ARBA00008017"/>
    </source>
</evidence>
<evidence type="ECO:0000256" key="1">
    <source>
        <dbReference type="ARBA" id="ARBA00004651"/>
    </source>
</evidence>
<evidence type="ECO:0000259" key="9">
    <source>
        <dbReference type="Pfam" id="PF00924"/>
    </source>
</evidence>
<feature type="transmembrane region" description="Helical" evidence="8">
    <location>
        <begin position="150"/>
        <end position="168"/>
    </location>
</feature>
<keyword evidence="3" id="KW-1003">Cell membrane</keyword>
<dbReference type="Pfam" id="PF21088">
    <property type="entry name" value="MS_channel_1st"/>
    <property type="match status" value="1"/>
</dbReference>
<dbReference type="EMBL" id="BMZE01000002">
    <property type="protein sequence ID" value="GHA21190.1"/>
    <property type="molecule type" value="Genomic_DNA"/>
</dbReference>
<dbReference type="GO" id="GO:0005886">
    <property type="term" value="C:plasma membrane"/>
    <property type="evidence" value="ECO:0007669"/>
    <property type="project" value="UniProtKB-SubCell"/>
</dbReference>
<dbReference type="Gene3D" id="2.30.30.60">
    <property type="match status" value="1"/>
</dbReference>
<feature type="domain" description="Mechanosensitive ion channel MscS C-terminal" evidence="10">
    <location>
        <begin position="632"/>
        <end position="719"/>
    </location>
</feature>
<reference evidence="13" key="2">
    <citation type="submission" date="2020-09" db="EMBL/GenBank/DDBJ databases">
        <authorList>
            <person name="Sun Q."/>
            <person name="Kim S."/>
        </authorList>
    </citation>
    <scope>NUCLEOTIDE SEQUENCE</scope>
    <source>
        <strain evidence="13">KCTC 32437</strain>
    </source>
</reference>
<name>A0A918VSU2_9HYPH</name>
<dbReference type="InterPro" id="IPR006685">
    <property type="entry name" value="MscS_channel_2nd"/>
</dbReference>
<keyword evidence="6 8" id="KW-0472">Membrane</keyword>
<comment type="similarity">
    <text evidence="2">Belongs to the MscS (TC 1.A.23) family.</text>
</comment>
<dbReference type="Proteomes" id="UP000646579">
    <property type="component" value="Unassembled WGS sequence"/>
</dbReference>
<dbReference type="SUPFAM" id="SSF50182">
    <property type="entry name" value="Sm-like ribonucleoproteins"/>
    <property type="match status" value="1"/>
</dbReference>
<dbReference type="Pfam" id="PF00924">
    <property type="entry name" value="MS_channel_2nd"/>
    <property type="match status" value="1"/>
</dbReference>
<dbReference type="InterPro" id="IPR049278">
    <property type="entry name" value="MS_channel_C"/>
</dbReference>
<feature type="transmembrane region" description="Helical" evidence="8">
    <location>
        <begin position="468"/>
        <end position="493"/>
    </location>
</feature>
<evidence type="ECO:0000313" key="14">
    <source>
        <dbReference type="Proteomes" id="UP000646579"/>
    </source>
</evidence>
<feature type="transmembrane region" description="Helical" evidence="8">
    <location>
        <begin position="514"/>
        <end position="534"/>
    </location>
</feature>
<organism evidence="13 14">
    <name type="scientific">Devosia pacifica</name>
    <dbReference type="NCBI Taxonomy" id="1335967"/>
    <lineage>
        <taxon>Bacteria</taxon>
        <taxon>Pseudomonadati</taxon>
        <taxon>Pseudomonadota</taxon>
        <taxon>Alphaproteobacteria</taxon>
        <taxon>Hyphomicrobiales</taxon>
        <taxon>Devosiaceae</taxon>
        <taxon>Devosia</taxon>
    </lineage>
</organism>
<feature type="domain" description="Mechanosensitive ion channel transmembrane helices 2/3" evidence="11">
    <location>
        <begin position="519"/>
        <end position="559"/>
    </location>
</feature>
<keyword evidence="5 8" id="KW-1133">Transmembrane helix</keyword>
<feature type="transmembrane region" description="Helical" evidence="8">
    <location>
        <begin position="275"/>
        <end position="294"/>
    </location>
</feature>
<reference evidence="13" key="1">
    <citation type="journal article" date="2014" name="Int. J. Syst. Evol. Microbiol.">
        <title>Complete genome sequence of Corynebacterium casei LMG S-19264T (=DSM 44701T), isolated from a smear-ripened cheese.</title>
        <authorList>
            <consortium name="US DOE Joint Genome Institute (JGI-PGF)"/>
            <person name="Walter F."/>
            <person name="Albersmeier A."/>
            <person name="Kalinowski J."/>
            <person name="Ruckert C."/>
        </authorList>
    </citation>
    <scope>NUCLEOTIDE SEQUENCE</scope>
    <source>
        <strain evidence="13">KCTC 32437</strain>
    </source>
</reference>
<evidence type="ECO:0000259" key="12">
    <source>
        <dbReference type="Pfam" id="PF25392"/>
    </source>
</evidence>
<dbReference type="PANTHER" id="PTHR30460">
    <property type="entry name" value="MODERATE CONDUCTANCE MECHANOSENSITIVE CHANNEL YBIO"/>
    <property type="match status" value="1"/>
</dbReference>
<feature type="transmembrane region" description="Helical" evidence="8">
    <location>
        <begin position="233"/>
        <end position="252"/>
    </location>
</feature>
<evidence type="ECO:0000256" key="3">
    <source>
        <dbReference type="ARBA" id="ARBA00022475"/>
    </source>
</evidence>
<feature type="transmembrane region" description="Helical" evidence="8">
    <location>
        <begin position="188"/>
        <end position="213"/>
    </location>
</feature>
<feature type="domain" description="Moderate conductance mechanosensitive channel YbiO-like transmembrane helix 1" evidence="12">
    <location>
        <begin position="381"/>
        <end position="459"/>
    </location>
</feature>
<dbReference type="InterPro" id="IPR010920">
    <property type="entry name" value="LSM_dom_sf"/>
</dbReference>
<evidence type="ECO:0000256" key="6">
    <source>
        <dbReference type="ARBA" id="ARBA00023136"/>
    </source>
</evidence>
<evidence type="ECO:0000259" key="11">
    <source>
        <dbReference type="Pfam" id="PF21088"/>
    </source>
</evidence>
<accession>A0A918VSU2</accession>
<dbReference type="InterPro" id="IPR023408">
    <property type="entry name" value="MscS_beta-dom_sf"/>
</dbReference>
<evidence type="ECO:0000256" key="5">
    <source>
        <dbReference type="ARBA" id="ARBA00022989"/>
    </source>
</evidence>
<comment type="caution">
    <text evidence="13">The sequence shown here is derived from an EMBL/GenBank/DDBJ whole genome shotgun (WGS) entry which is preliminary data.</text>
</comment>
<feature type="transmembrane region" description="Helical" evidence="8">
    <location>
        <begin position="540"/>
        <end position="558"/>
    </location>
</feature>
<dbReference type="InterPro" id="IPR049142">
    <property type="entry name" value="MS_channel_1st"/>
</dbReference>
<evidence type="ECO:0000313" key="13">
    <source>
        <dbReference type="EMBL" id="GHA21190.1"/>
    </source>
</evidence>
<dbReference type="InterPro" id="IPR011014">
    <property type="entry name" value="MscS_channel_TM-2"/>
</dbReference>
<evidence type="ECO:0000256" key="8">
    <source>
        <dbReference type="SAM" id="Phobius"/>
    </source>
</evidence>
<dbReference type="Pfam" id="PF25392">
    <property type="entry name" value="MS_channel_TM1"/>
    <property type="match status" value="1"/>
</dbReference>
<proteinExistence type="inferred from homology"/>
<dbReference type="GO" id="GO:0008381">
    <property type="term" value="F:mechanosensitive monoatomic ion channel activity"/>
    <property type="evidence" value="ECO:0007669"/>
    <property type="project" value="InterPro"/>
</dbReference>
<dbReference type="InterPro" id="IPR045276">
    <property type="entry name" value="YbiO_bact"/>
</dbReference>
<keyword evidence="4 8" id="KW-0812">Transmembrane</keyword>
<feature type="domain" description="Mechanosensitive ion channel MscS" evidence="9">
    <location>
        <begin position="561"/>
        <end position="624"/>
    </location>
</feature>
<feature type="region of interest" description="Disordered" evidence="7">
    <location>
        <begin position="738"/>
        <end position="787"/>
    </location>
</feature>
<dbReference type="Gene3D" id="3.30.70.100">
    <property type="match status" value="1"/>
</dbReference>
<dbReference type="AlphaFoldDB" id="A0A918VSU2"/>
<evidence type="ECO:0000256" key="4">
    <source>
        <dbReference type="ARBA" id="ARBA00022692"/>
    </source>
</evidence>
<dbReference type="InterPro" id="IPR057485">
    <property type="entry name" value="YbiO-like_TM1"/>
</dbReference>
<feature type="transmembrane region" description="Helical" evidence="8">
    <location>
        <begin position="300"/>
        <end position="323"/>
    </location>
</feature>
<dbReference type="Gene3D" id="1.10.287.1260">
    <property type="match status" value="1"/>
</dbReference>
<feature type="transmembrane region" description="Helical" evidence="8">
    <location>
        <begin position="356"/>
        <end position="379"/>
    </location>
</feature>
<evidence type="ECO:0000259" key="10">
    <source>
        <dbReference type="Pfam" id="PF21082"/>
    </source>
</evidence>
<protein>
    <submittedName>
        <fullName evidence="13">Mechanosensitive ion channel protein MscS</fullName>
    </submittedName>
</protein>
<dbReference type="PANTHER" id="PTHR30460:SF0">
    <property type="entry name" value="MODERATE CONDUCTANCE MECHANOSENSITIVE CHANNEL YBIO"/>
    <property type="match status" value="1"/>
</dbReference>
<dbReference type="InterPro" id="IPR011066">
    <property type="entry name" value="MscS_channel_C_sf"/>
</dbReference>
<comment type="subcellular location">
    <subcellularLocation>
        <location evidence="1">Cell membrane</location>
        <topology evidence="1">Multi-pass membrane protein</topology>
    </subcellularLocation>
</comment>
<gene>
    <name evidence="13" type="ORF">GCM10007989_15500</name>
</gene>
<evidence type="ECO:0000256" key="7">
    <source>
        <dbReference type="SAM" id="MobiDB-lite"/>
    </source>
</evidence>
<feature type="transmembrane region" description="Helical" evidence="8">
    <location>
        <begin position="427"/>
        <end position="448"/>
    </location>
</feature>
<feature type="compositionally biased region" description="Acidic residues" evidence="7">
    <location>
        <begin position="777"/>
        <end position="787"/>
    </location>
</feature>
<feature type="transmembrane region" description="Helical" evidence="8">
    <location>
        <begin position="385"/>
        <end position="407"/>
    </location>
</feature>